<name>A0ABD2Q291_9PLAT</name>
<dbReference type="AlphaFoldDB" id="A0ABD2Q291"/>
<gene>
    <name evidence="2" type="primary">FOXK1_2</name>
    <name evidence="2" type="ORF">Ciccas_007912</name>
</gene>
<dbReference type="Gene3D" id="2.60.200.20">
    <property type="match status" value="1"/>
</dbReference>
<proteinExistence type="predicted"/>
<feature type="domain" description="FHA" evidence="1">
    <location>
        <begin position="24"/>
        <end position="75"/>
    </location>
</feature>
<evidence type="ECO:0000313" key="2">
    <source>
        <dbReference type="EMBL" id="KAL3313483.1"/>
    </source>
</evidence>
<dbReference type="PROSITE" id="PS50006">
    <property type="entry name" value="FHA_DOMAIN"/>
    <property type="match status" value="1"/>
</dbReference>
<dbReference type="InterPro" id="IPR008984">
    <property type="entry name" value="SMAD_FHA_dom_sf"/>
</dbReference>
<comment type="caution">
    <text evidence="2">The sequence shown here is derived from an EMBL/GenBank/DDBJ whole genome shotgun (WGS) entry which is preliminary data.</text>
</comment>
<dbReference type="Proteomes" id="UP001626550">
    <property type="component" value="Unassembled WGS sequence"/>
</dbReference>
<protein>
    <submittedName>
        <fullName evidence="2">Forkhead box protein K1</fullName>
    </submittedName>
</protein>
<dbReference type="EMBL" id="JBJKFK010001293">
    <property type="protein sequence ID" value="KAL3313483.1"/>
    <property type="molecule type" value="Genomic_DNA"/>
</dbReference>
<dbReference type="SUPFAM" id="SSF49879">
    <property type="entry name" value="SMAD/FHA domain"/>
    <property type="match status" value="1"/>
</dbReference>
<dbReference type="SMART" id="SM00240">
    <property type="entry name" value="FHA"/>
    <property type="match status" value="1"/>
</dbReference>
<dbReference type="Pfam" id="PF00498">
    <property type="entry name" value="FHA"/>
    <property type="match status" value="1"/>
</dbReference>
<dbReference type="InterPro" id="IPR000253">
    <property type="entry name" value="FHA_dom"/>
</dbReference>
<sequence length="87" mass="9738">MTSDTIICITCPDDSKKFFNKNKIVLGRRSHQHIDVCLDDSACISRRHLEIHKNACEVSIRVLGKNGVFINNDFFSVSTDLVAVASE</sequence>
<reference evidence="2 3" key="1">
    <citation type="submission" date="2024-11" db="EMBL/GenBank/DDBJ databases">
        <title>Adaptive evolution of stress response genes in parasites aligns with host niche diversity.</title>
        <authorList>
            <person name="Hahn C."/>
            <person name="Resl P."/>
        </authorList>
    </citation>
    <scope>NUCLEOTIDE SEQUENCE [LARGE SCALE GENOMIC DNA]</scope>
    <source>
        <strain evidence="2">EGGRZ-B1_66</strain>
        <tissue evidence="2">Body</tissue>
    </source>
</reference>
<organism evidence="2 3">
    <name type="scientific">Cichlidogyrus casuarinus</name>
    <dbReference type="NCBI Taxonomy" id="1844966"/>
    <lineage>
        <taxon>Eukaryota</taxon>
        <taxon>Metazoa</taxon>
        <taxon>Spiralia</taxon>
        <taxon>Lophotrochozoa</taxon>
        <taxon>Platyhelminthes</taxon>
        <taxon>Monogenea</taxon>
        <taxon>Monopisthocotylea</taxon>
        <taxon>Dactylogyridea</taxon>
        <taxon>Ancyrocephalidae</taxon>
        <taxon>Cichlidogyrus</taxon>
    </lineage>
</organism>
<accession>A0ABD2Q291</accession>
<evidence type="ECO:0000259" key="1">
    <source>
        <dbReference type="PROSITE" id="PS50006"/>
    </source>
</evidence>
<evidence type="ECO:0000313" key="3">
    <source>
        <dbReference type="Proteomes" id="UP001626550"/>
    </source>
</evidence>
<keyword evidence="3" id="KW-1185">Reference proteome</keyword>